<sequence length="727" mass="82575">MNLYCRFLLIGLLCFLNSVIWGQFGTTPQIINFPKTEYNASNQNWAIDQDSIGSIFIANNKGLLIYNGAWNLYELPGQQIVRSVACDGNRIYTGGFGEFGYWQKELLGNYIYHSLTDIINYKKFSKEEIWRISKFENKIYFQSFSTIYVLENGKISPIPCPGNIMYAFQIHGHLYVQVLEKGIYELKDKAFQLVTDFPLFKKDEIISLLEGPNKLVIIGTVHNGLYCLSENGKTVKPISKEINSILKTAQLNAATRLTDTTFAIGTIQRGVYILDNNGNILEHFDQQNGLQNNTILSLKKDTVGNLWVGMDRGIDQIVLQSPLRFFQDVNGDIGSVYAAAWFEGDFYIGSNDGLYRYDSNKGFVNVGGINWQVWSLDILGNQLFCAHNSGVAIIDKKAITNLPNMPGGWSIKLLRSNPNIALQGTYIGLALYVRGSDGLFHYRQNVKGLETMPISDWVEDANGNIWLKHAYKGLSSIKLSANYDSAIHWTILNSSNGILPDIQQNISYWANNVYTVSNRGISVWNHNGNRFETVNDLFGFSNRIPKIKKIFPTSNKCFWVVNDDNQLLYIDRNQNHFSFFLKDFFLVSGYENIITIDSSRSVLCGENGFALFMSNRINDIKSKPPYIDGVFVNKAGEFEPIATVSKINNSNWDVKYENRSVKIVVGNSIFDRLIKYRFKITKIGESSYWGEWQTETSKVYNELSSGTYQVEIQTNLSSQSTFFEFVI</sequence>
<gene>
    <name evidence="1" type="ORF">DI598_18170</name>
</gene>
<dbReference type="Proteomes" id="UP000249645">
    <property type="component" value="Unassembled WGS sequence"/>
</dbReference>
<proteinExistence type="predicted"/>
<protein>
    <recommendedName>
        <fullName evidence="3">Two component regulator three Y domain-containing protein</fullName>
    </recommendedName>
</protein>
<evidence type="ECO:0008006" key="3">
    <source>
        <dbReference type="Google" id="ProtNLM"/>
    </source>
</evidence>
<evidence type="ECO:0000313" key="2">
    <source>
        <dbReference type="Proteomes" id="UP000249645"/>
    </source>
</evidence>
<accession>A0A2W5G7L5</accession>
<dbReference type="Gene3D" id="2.130.10.10">
    <property type="entry name" value="YVTN repeat-like/Quinoprotein amine dehydrogenase"/>
    <property type="match status" value="2"/>
</dbReference>
<organism evidence="1 2">
    <name type="scientific">Pseudopedobacter saltans</name>
    <dbReference type="NCBI Taxonomy" id="151895"/>
    <lineage>
        <taxon>Bacteria</taxon>
        <taxon>Pseudomonadati</taxon>
        <taxon>Bacteroidota</taxon>
        <taxon>Sphingobacteriia</taxon>
        <taxon>Sphingobacteriales</taxon>
        <taxon>Sphingobacteriaceae</taxon>
        <taxon>Pseudopedobacter</taxon>
    </lineage>
</organism>
<dbReference type="EMBL" id="QFOI01000514">
    <property type="protein sequence ID" value="PZP41486.1"/>
    <property type="molecule type" value="Genomic_DNA"/>
</dbReference>
<feature type="non-terminal residue" evidence="1">
    <location>
        <position position="727"/>
    </location>
</feature>
<dbReference type="SUPFAM" id="SSF63829">
    <property type="entry name" value="Calcium-dependent phosphotriesterase"/>
    <property type="match status" value="1"/>
</dbReference>
<evidence type="ECO:0000313" key="1">
    <source>
        <dbReference type="EMBL" id="PZP41486.1"/>
    </source>
</evidence>
<reference evidence="1 2" key="1">
    <citation type="submission" date="2017-11" db="EMBL/GenBank/DDBJ databases">
        <title>Infants hospitalized years apart are colonized by the same room-sourced microbial strains.</title>
        <authorList>
            <person name="Brooks B."/>
            <person name="Olm M.R."/>
            <person name="Firek B.A."/>
            <person name="Baker R."/>
            <person name="Thomas B.C."/>
            <person name="Morowitz M.J."/>
            <person name="Banfield J.F."/>
        </authorList>
    </citation>
    <scope>NUCLEOTIDE SEQUENCE [LARGE SCALE GENOMIC DNA]</scope>
    <source>
        <strain evidence="1">S2_009_000_R2_76</strain>
    </source>
</reference>
<comment type="caution">
    <text evidence="1">The sequence shown here is derived from an EMBL/GenBank/DDBJ whole genome shotgun (WGS) entry which is preliminary data.</text>
</comment>
<name>A0A2W5G7L5_9SPHI</name>
<dbReference type="AlphaFoldDB" id="A0A2W5G7L5"/>
<dbReference type="InterPro" id="IPR015943">
    <property type="entry name" value="WD40/YVTN_repeat-like_dom_sf"/>
</dbReference>